<comment type="caution">
    <text evidence="2">The sequence shown here is derived from an EMBL/GenBank/DDBJ whole genome shotgun (WGS) entry which is preliminary data.</text>
</comment>
<evidence type="ECO:0000313" key="3">
    <source>
        <dbReference type="Proteomes" id="UP000316639"/>
    </source>
</evidence>
<dbReference type="RefSeq" id="WP_146355615.1">
    <property type="nucleotide sequence ID" value="NZ_VOBR01000018.1"/>
</dbReference>
<dbReference type="OrthoDB" id="3697599at2"/>
<evidence type="ECO:0000256" key="1">
    <source>
        <dbReference type="SAM" id="Phobius"/>
    </source>
</evidence>
<dbReference type="Proteomes" id="UP000316639">
    <property type="component" value="Unassembled WGS sequence"/>
</dbReference>
<proteinExistence type="predicted"/>
<keyword evidence="1" id="KW-1133">Transmembrane helix</keyword>
<keyword evidence="3" id="KW-1185">Reference proteome</keyword>
<name>A0A563ENB1_9PSEU</name>
<keyword evidence="1" id="KW-0812">Transmembrane</keyword>
<gene>
    <name evidence="2" type="ORF">FKR81_26580</name>
</gene>
<reference evidence="2 3" key="1">
    <citation type="submission" date="2019-07" db="EMBL/GenBank/DDBJ databases">
        <title>Lentzea xizangensis sp. nov., isolated from Qinghai-Tibetan Plateau Soils.</title>
        <authorList>
            <person name="Huang J."/>
        </authorList>
    </citation>
    <scope>NUCLEOTIDE SEQUENCE [LARGE SCALE GENOMIC DNA]</scope>
    <source>
        <strain evidence="2 3">FXJ1.1311</strain>
    </source>
</reference>
<keyword evidence="1" id="KW-0472">Membrane</keyword>
<sequence>MSPRTFTVVIGLAFFLAGLAILLVALAVEAPNGTLIPCGNSLGFGFDEVDAAATSPAYVTICGDLREKRLVWAAPIVSVGVLLLLGAMVVRKRPTHR</sequence>
<dbReference type="AlphaFoldDB" id="A0A563ENB1"/>
<protein>
    <submittedName>
        <fullName evidence="2">Uncharacterized protein</fullName>
    </submittedName>
</protein>
<accession>A0A563ENB1</accession>
<evidence type="ECO:0000313" key="2">
    <source>
        <dbReference type="EMBL" id="TWP48862.1"/>
    </source>
</evidence>
<feature type="transmembrane region" description="Helical" evidence="1">
    <location>
        <begin position="70"/>
        <end position="90"/>
    </location>
</feature>
<dbReference type="EMBL" id="VOBR01000018">
    <property type="protein sequence ID" value="TWP48862.1"/>
    <property type="molecule type" value="Genomic_DNA"/>
</dbReference>
<organism evidence="2 3">
    <name type="scientific">Lentzea tibetensis</name>
    <dbReference type="NCBI Taxonomy" id="2591470"/>
    <lineage>
        <taxon>Bacteria</taxon>
        <taxon>Bacillati</taxon>
        <taxon>Actinomycetota</taxon>
        <taxon>Actinomycetes</taxon>
        <taxon>Pseudonocardiales</taxon>
        <taxon>Pseudonocardiaceae</taxon>
        <taxon>Lentzea</taxon>
    </lineage>
</organism>